<dbReference type="Pfam" id="PF00280">
    <property type="entry name" value="potato_inhibit"/>
    <property type="match status" value="1"/>
</dbReference>
<keyword evidence="2" id="KW-0646">Protease inhibitor</keyword>
<evidence type="ECO:0008006" key="6">
    <source>
        <dbReference type="Google" id="ProtNLM"/>
    </source>
</evidence>
<dbReference type="InterPro" id="IPR000864">
    <property type="entry name" value="Prot_inh_pot1"/>
</dbReference>
<sequence>MQYKQLEDLLLLQPFSSSLSCICHHWSGDVEFLALSGTVLFGLEDSPVTRGHKFSWPELFGKKQAEAQATIQRDNPEVKVVILSPGRARLFDFCCNRVYLDVDGSGIVTKTPTVG</sequence>
<protein>
    <recommendedName>
        <fullName evidence="6">Proteinase inhibitor</fullName>
    </recommendedName>
</protein>
<dbReference type="Gene3D" id="3.30.10.10">
    <property type="entry name" value="Trypsin Inhibitor V, subunit A"/>
    <property type="match status" value="1"/>
</dbReference>
<organism evidence="4 5">
    <name type="scientific">Hibiscus sabdariffa</name>
    <name type="common">roselle</name>
    <dbReference type="NCBI Taxonomy" id="183260"/>
    <lineage>
        <taxon>Eukaryota</taxon>
        <taxon>Viridiplantae</taxon>
        <taxon>Streptophyta</taxon>
        <taxon>Embryophyta</taxon>
        <taxon>Tracheophyta</taxon>
        <taxon>Spermatophyta</taxon>
        <taxon>Magnoliopsida</taxon>
        <taxon>eudicotyledons</taxon>
        <taxon>Gunneridae</taxon>
        <taxon>Pentapetalae</taxon>
        <taxon>rosids</taxon>
        <taxon>malvids</taxon>
        <taxon>Malvales</taxon>
        <taxon>Malvaceae</taxon>
        <taxon>Malvoideae</taxon>
        <taxon>Hibiscus</taxon>
    </lineage>
</organism>
<dbReference type="EMBL" id="JBBPBM010000006">
    <property type="protein sequence ID" value="KAK8579786.1"/>
    <property type="molecule type" value="Genomic_DNA"/>
</dbReference>
<dbReference type="SUPFAM" id="SSF54654">
    <property type="entry name" value="CI-2 family of serine protease inhibitors"/>
    <property type="match status" value="1"/>
</dbReference>
<evidence type="ECO:0000256" key="1">
    <source>
        <dbReference type="ARBA" id="ARBA00008210"/>
    </source>
</evidence>
<evidence type="ECO:0000313" key="5">
    <source>
        <dbReference type="Proteomes" id="UP001472677"/>
    </source>
</evidence>
<evidence type="ECO:0000313" key="4">
    <source>
        <dbReference type="EMBL" id="KAK8579786.1"/>
    </source>
</evidence>
<reference evidence="4 5" key="1">
    <citation type="journal article" date="2024" name="G3 (Bethesda)">
        <title>Genome assembly of Hibiscus sabdariffa L. provides insights into metabolisms of medicinal natural products.</title>
        <authorList>
            <person name="Kim T."/>
        </authorList>
    </citation>
    <scope>NUCLEOTIDE SEQUENCE [LARGE SCALE GENOMIC DNA]</scope>
    <source>
        <strain evidence="4">TK-2024</strain>
        <tissue evidence="4">Old leaves</tissue>
    </source>
</reference>
<comment type="similarity">
    <text evidence="1">Belongs to the protease inhibitor I13 (potato type I serine protease inhibitor) family.</text>
</comment>
<evidence type="ECO:0000256" key="3">
    <source>
        <dbReference type="ARBA" id="ARBA00022900"/>
    </source>
</evidence>
<dbReference type="PROSITE" id="PS51257">
    <property type="entry name" value="PROKAR_LIPOPROTEIN"/>
    <property type="match status" value="1"/>
</dbReference>
<gene>
    <name evidence="4" type="ORF">V6N12_070092</name>
</gene>
<keyword evidence="3" id="KW-0722">Serine protease inhibitor</keyword>
<dbReference type="InterPro" id="IPR036354">
    <property type="entry name" value="Prot_inh_pot1_sf"/>
</dbReference>
<name>A0ABR2FGA2_9ROSI</name>
<evidence type="ECO:0000256" key="2">
    <source>
        <dbReference type="ARBA" id="ARBA00022690"/>
    </source>
</evidence>
<dbReference type="Proteomes" id="UP001472677">
    <property type="component" value="Unassembled WGS sequence"/>
</dbReference>
<accession>A0ABR2FGA2</accession>
<proteinExistence type="inferred from homology"/>
<keyword evidence="5" id="KW-1185">Reference proteome</keyword>
<comment type="caution">
    <text evidence="4">The sequence shown here is derived from an EMBL/GenBank/DDBJ whole genome shotgun (WGS) entry which is preliminary data.</text>
</comment>
<dbReference type="PANTHER" id="PTHR33091">
    <property type="entry name" value="PROTEIN, PUTATIVE, EXPRESSED-RELATED"/>
    <property type="match status" value="1"/>
</dbReference>
<dbReference type="PANTHER" id="PTHR33091:SF44">
    <property type="entry name" value="SERINE PROTEASE INHIBITOR POTATO INHIBITOR I-TYPE FAMILY PROTEIN"/>
    <property type="match status" value="1"/>
</dbReference>